<gene>
    <name evidence="9" type="ORF">N7G274_007396</name>
</gene>
<evidence type="ECO:0000259" key="8">
    <source>
        <dbReference type="Pfam" id="PF11970"/>
    </source>
</evidence>
<dbReference type="Pfam" id="PF11710">
    <property type="entry name" value="Git3"/>
    <property type="match status" value="1"/>
</dbReference>
<keyword evidence="2 6" id="KW-0812">Transmembrane</keyword>
<evidence type="ECO:0000256" key="1">
    <source>
        <dbReference type="ARBA" id="ARBA00004141"/>
    </source>
</evidence>
<accession>A0ABR4A4J2</accession>
<feature type="transmembrane region" description="Helical" evidence="6">
    <location>
        <begin position="213"/>
        <end position="236"/>
    </location>
</feature>
<evidence type="ECO:0000313" key="9">
    <source>
        <dbReference type="EMBL" id="KAL2039993.1"/>
    </source>
</evidence>
<feature type="transmembrane region" description="Helical" evidence="6">
    <location>
        <begin position="487"/>
        <end position="509"/>
    </location>
</feature>
<feature type="transmembrane region" description="Helical" evidence="6">
    <location>
        <begin position="266"/>
        <end position="285"/>
    </location>
</feature>
<dbReference type="Pfam" id="PF11970">
    <property type="entry name" value="GPR_Gpa2_C"/>
    <property type="match status" value="1"/>
</dbReference>
<dbReference type="InterPro" id="IPR023041">
    <property type="entry name" value="Glucose_rcpt_Git3-like_N"/>
</dbReference>
<evidence type="ECO:0000313" key="10">
    <source>
        <dbReference type="Proteomes" id="UP001590950"/>
    </source>
</evidence>
<keyword evidence="3 6" id="KW-1133">Transmembrane helix</keyword>
<evidence type="ECO:0000256" key="5">
    <source>
        <dbReference type="SAM" id="MobiDB-lite"/>
    </source>
</evidence>
<feature type="compositionally biased region" description="Polar residues" evidence="5">
    <location>
        <begin position="301"/>
        <end position="314"/>
    </location>
</feature>
<evidence type="ECO:0000259" key="7">
    <source>
        <dbReference type="Pfam" id="PF11710"/>
    </source>
</evidence>
<sequence>MQPMELHTWIRHHLLSFAVHPLRTCRFCWVIASFHAYADREGHGLQTLWKAAKNSTSNLRCKIIQVSFLWSTKRHGIMPPQGARSLNSASANVNNYSAHEKHIQQVLAATFASISVIAGFVAFYWFARMKRSFRHHLIMLLVASNMWKAIWYFVPAILILTDGPPISHDFCQGGGFMLAVGLEGADFVILLIAIHTALIVLRPGKITQKSGLFPYQCQAYICWAAFSILLAGLAFLNGHANGYISQGTFCTLPVRPIWYRLALSWVPRYLILITVLAIYVAIYIYTKFRFGEFDTDFSSNSHASADRSQSNSSEGGPRPQPASTDKHLQRTSSEHLAVPAGITPEKDDKLSKRRPLTHSSSWPKYSFGRCKPRTFMTFHGMIPRAIPKSHKVDPSIVLPRQSTEHDTNADIVFKTPTLMEALRDKSLSALAINPKAREPQIALRKRHKAVKRQLRYMFVYPIVYLVMWFPPFVNHCYFYTKAHNPPFALNCFALCFLLLQCAVDCLVFCCREKPWRHATCPRKRSEADAAVHTSGNTVTDLTEKAEGVTLAQGQVATIRNFQGLQSSPTSSPRRERFWFDEEGL</sequence>
<proteinExistence type="predicted"/>
<feature type="domain" description="G protein-coupled receptor GPR1/2/3 C-terminal" evidence="8">
    <location>
        <begin position="444"/>
        <end position="517"/>
    </location>
</feature>
<dbReference type="PANTHER" id="PTHR23112:SF37">
    <property type="entry name" value="G PROTEIN-COUPLED RECEPTOR GPR1"/>
    <property type="match status" value="1"/>
</dbReference>
<evidence type="ECO:0000256" key="2">
    <source>
        <dbReference type="ARBA" id="ARBA00022692"/>
    </source>
</evidence>
<keyword evidence="10" id="KW-1185">Reference proteome</keyword>
<name>A0ABR4A4J2_9LECA</name>
<dbReference type="PANTHER" id="PTHR23112">
    <property type="entry name" value="G PROTEIN-COUPLED RECEPTOR 157-RELATED"/>
    <property type="match status" value="1"/>
</dbReference>
<dbReference type="Gene3D" id="1.20.1070.10">
    <property type="entry name" value="Rhodopsin 7-helix transmembrane proteins"/>
    <property type="match status" value="2"/>
</dbReference>
<reference evidence="9 10" key="1">
    <citation type="submission" date="2024-09" db="EMBL/GenBank/DDBJ databases">
        <title>Rethinking Asexuality: The Enigmatic Case of Functional Sexual Genes in Lepraria (Stereocaulaceae).</title>
        <authorList>
            <person name="Doellman M."/>
            <person name="Sun Y."/>
            <person name="Barcenas-Pena A."/>
            <person name="Lumbsch H.T."/>
            <person name="Grewe F."/>
        </authorList>
    </citation>
    <scope>NUCLEOTIDE SEQUENCE [LARGE SCALE GENOMIC DNA]</scope>
    <source>
        <strain evidence="9 10">Mercado 3170</strain>
    </source>
</reference>
<feature type="transmembrane region" description="Helical" evidence="6">
    <location>
        <begin position="454"/>
        <end position="472"/>
    </location>
</feature>
<feature type="transmembrane region" description="Helical" evidence="6">
    <location>
        <begin position="180"/>
        <end position="201"/>
    </location>
</feature>
<feature type="transmembrane region" description="Helical" evidence="6">
    <location>
        <begin position="106"/>
        <end position="126"/>
    </location>
</feature>
<dbReference type="Proteomes" id="UP001590950">
    <property type="component" value="Unassembled WGS sequence"/>
</dbReference>
<keyword evidence="4 6" id="KW-0472">Membrane</keyword>
<dbReference type="InterPro" id="IPR022596">
    <property type="entry name" value="GPR1/2/3_C"/>
</dbReference>
<evidence type="ECO:0000256" key="6">
    <source>
        <dbReference type="SAM" id="Phobius"/>
    </source>
</evidence>
<evidence type="ECO:0000256" key="3">
    <source>
        <dbReference type="ARBA" id="ARBA00022989"/>
    </source>
</evidence>
<dbReference type="EMBL" id="JBEFKJ010000023">
    <property type="protein sequence ID" value="KAL2039993.1"/>
    <property type="molecule type" value="Genomic_DNA"/>
</dbReference>
<feature type="region of interest" description="Disordered" evidence="5">
    <location>
        <begin position="301"/>
        <end position="358"/>
    </location>
</feature>
<evidence type="ECO:0000256" key="4">
    <source>
        <dbReference type="ARBA" id="ARBA00023136"/>
    </source>
</evidence>
<comment type="caution">
    <text evidence="9">The sequence shown here is derived from an EMBL/GenBank/DDBJ whole genome shotgun (WGS) entry which is preliminary data.</text>
</comment>
<feature type="transmembrane region" description="Helical" evidence="6">
    <location>
        <begin position="138"/>
        <end position="160"/>
    </location>
</feature>
<organism evidence="9 10">
    <name type="scientific">Stereocaulon virgatum</name>
    <dbReference type="NCBI Taxonomy" id="373712"/>
    <lineage>
        <taxon>Eukaryota</taxon>
        <taxon>Fungi</taxon>
        <taxon>Dikarya</taxon>
        <taxon>Ascomycota</taxon>
        <taxon>Pezizomycotina</taxon>
        <taxon>Lecanoromycetes</taxon>
        <taxon>OSLEUM clade</taxon>
        <taxon>Lecanoromycetidae</taxon>
        <taxon>Lecanorales</taxon>
        <taxon>Lecanorineae</taxon>
        <taxon>Stereocaulaceae</taxon>
        <taxon>Stereocaulon</taxon>
    </lineage>
</organism>
<dbReference type="SUPFAM" id="SSF81321">
    <property type="entry name" value="Family A G protein-coupled receptor-like"/>
    <property type="match status" value="1"/>
</dbReference>
<protein>
    <submittedName>
        <fullName evidence="9">Uncharacterized protein</fullName>
    </submittedName>
</protein>
<comment type="subcellular location">
    <subcellularLocation>
        <location evidence="1">Membrane</location>
        <topology evidence="1">Multi-pass membrane protein</topology>
    </subcellularLocation>
</comment>
<feature type="domain" description="Glucose receptor Git3-like N-terminal" evidence="7">
    <location>
        <begin position="104"/>
        <end position="291"/>
    </location>
</feature>